<organism evidence="3 4">
    <name type="scientific">Cherax quadricarinatus</name>
    <name type="common">Australian red claw crayfish</name>
    <dbReference type="NCBI Taxonomy" id="27406"/>
    <lineage>
        <taxon>Eukaryota</taxon>
        <taxon>Metazoa</taxon>
        <taxon>Ecdysozoa</taxon>
        <taxon>Arthropoda</taxon>
        <taxon>Crustacea</taxon>
        <taxon>Multicrustacea</taxon>
        <taxon>Malacostraca</taxon>
        <taxon>Eumalacostraca</taxon>
        <taxon>Eucarida</taxon>
        <taxon>Decapoda</taxon>
        <taxon>Pleocyemata</taxon>
        <taxon>Astacidea</taxon>
        <taxon>Parastacoidea</taxon>
        <taxon>Parastacidae</taxon>
        <taxon>Cherax</taxon>
    </lineage>
</organism>
<dbReference type="PROSITE" id="PS00108">
    <property type="entry name" value="PROTEIN_KINASE_ST"/>
    <property type="match status" value="1"/>
</dbReference>
<dbReference type="SUPFAM" id="SSF56112">
    <property type="entry name" value="Protein kinase-like (PK-like)"/>
    <property type="match status" value="1"/>
</dbReference>
<evidence type="ECO:0000259" key="2">
    <source>
        <dbReference type="PROSITE" id="PS50011"/>
    </source>
</evidence>
<name>A0AAW0XFZ4_CHEQU</name>
<accession>A0AAW0XFZ4</accession>
<dbReference type="PANTHER" id="PTHR44167:SF24">
    <property type="entry name" value="SERINE_THREONINE-PROTEIN KINASE CHK2"/>
    <property type="match status" value="1"/>
</dbReference>
<dbReference type="AlphaFoldDB" id="A0AAW0XFZ4"/>
<feature type="domain" description="Protein kinase" evidence="2">
    <location>
        <begin position="29"/>
        <end position="277"/>
    </location>
</feature>
<gene>
    <name evidence="3" type="ORF">OTU49_001435</name>
</gene>
<protein>
    <recommendedName>
        <fullName evidence="2">Protein kinase domain-containing protein</fullName>
    </recommendedName>
</protein>
<dbReference type="Pfam" id="PF00069">
    <property type="entry name" value="Pkinase"/>
    <property type="match status" value="1"/>
</dbReference>
<dbReference type="Proteomes" id="UP001445076">
    <property type="component" value="Unassembled WGS sequence"/>
</dbReference>
<sequence>IKKKENSRVEMSREFSVVPFKELKKVYGQRPWQEIGRGGSSTVFRINLDEQIVCAKRANGEKYCIQFEKEVSYLQVLNGAGGAPVPLCMSKKPTCLVMTYKGDKCFDDFLDESSPIKCLCALFKLTIRLNEIHRKGVLHGDLKMDNIMIQNESHPYNFIVNIVDFGLAQRLGEKRRIYRIKSPHYPPESHCAGKASESFDVFSLGMIILQVYEMIENKGCSEELKYLAMAMMQNSLKKRPNLSFVMESLLEILEKYSESHEEDYGEDSEESSEEDSAESSEEDHGESSEEDPGESSEEDHGESSEEDPGESSEEDPGESSEEDPGESSEEDPGESSEEDPGESSEEDPGESSEEDPGESSEEDPGESSEEDPGESSVEVPVEEVAEAKEKVAEIVSTQKSPLWLRITHGLCTLPRQIYDFFDVVPL</sequence>
<proteinExistence type="predicted"/>
<feature type="region of interest" description="Disordered" evidence="1">
    <location>
        <begin position="257"/>
        <end position="383"/>
    </location>
</feature>
<dbReference type="PROSITE" id="PS50011">
    <property type="entry name" value="PROTEIN_KINASE_DOM"/>
    <property type="match status" value="1"/>
</dbReference>
<reference evidence="3 4" key="1">
    <citation type="journal article" date="2024" name="BMC Genomics">
        <title>Genome assembly of redclaw crayfish (Cherax quadricarinatus) provides insights into its immune adaptation and hypoxia tolerance.</title>
        <authorList>
            <person name="Liu Z."/>
            <person name="Zheng J."/>
            <person name="Li H."/>
            <person name="Fang K."/>
            <person name="Wang S."/>
            <person name="He J."/>
            <person name="Zhou D."/>
            <person name="Weng S."/>
            <person name="Chi M."/>
            <person name="Gu Z."/>
            <person name="He J."/>
            <person name="Li F."/>
            <person name="Wang M."/>
        </authorList>
    </citation>
    <scope>NUCLEOTIDE SEQUENCE [LARGE SCALE GENOMIC DNA]</scope>
    <source>
        <strain evidence="3">ZL_2023a</strain>
    </source>
</reference>
<dbReference type="Gene3D" id="1.10.510.10">
    <property type="entry name" value="Transferase(Phosphotransferase) domain 1"/>
    <property type="match status" value="1"/>
</dbReference>
<feature type="non-terminal residue" evidence="3">
    <location>
        <position position="1"/>
    </location>
</feature>
<dbReference type="CDD" id="cd00180">
    <property type="entry name" value="PKc"/>
    <property type="match status" value="1"/>
</dbReference>
<dbReference type="InterPro" id="IPR011009">
    <property type="entry name" value="Kinase-like_dom_sf"/>
</dbReference>
<dbReference type="GO" id="GO:0004672">
    <property type="term" value="F:protein kinase activity"/>
    <property type="evidence" value="ECO:0007669"/>
    <property type="project" value="InterPro"/>
</dbReference>
<keyword evidence="4" id="KW-1185">Reference proteome</keyword>
<evidence type="ECO:0000256" key="1">
    <source>
        <dbReference type="SAM" id="MobiDB-lite"/>
    </source>
</evidence>
<dbReference type="InterPro" id="IPR000719">
    <property type="entry name" value="Prot_kinase_dom"/>
</dbReference>
<comment type="caution">
    <text evidence="3">The sequence shown here is derived from an EMBL/GenBank/DDBJ whole genome shotgun (WGS) entry which is preliminary data.</text>
</comment>
<dbReference type="EMBL" id="JARKIK010000025">
    <property type="protein sequence ID" value="KAK8743415.1"/>
    <property type="molecule type" value="Genomic_DNA"/>
</dbReference>
<evidence type="ECO:0000313" key="4">
    <source>
        <dbReference type="Proteomes" id="UP001445076"/>
    </source>
</evidence>
<evidence type="ECO:0000313" key="3">
    <source>
        <dbReference type="EMBL" id="KAK8743415.1"/>
    </source>
</evidence>
<dbReference type="PANTHER" id="PTHR44167">
    <property type="entry name" value="OVARIAN-SPECIFIC SERINE/THREONINE-PROTEIN KINASE LOK-RELATED"/>
    <property type="match status" value="1"/>
</dbReference>
<dbReference type="InterPro" id="IPR008271">
    <property type="entry name" value="Ser/Thr_kinase_AS"/>
</dbReference>
<dbReference type="GO" id="GO:0005524">
    <property type="term" value="F:ATP binding"/>
    <property type="evidence" value="ECO:0007669"/>
    <property type="project" value="InterPro"/>
</dbReference>
<dbReference type="SMART" id="SM00220">
    <property type="entry name" value="S_TKc"/>
    <property type="match status" value="1"/>
</dbReference>
<feature type="compositionally biased region" description="Acidic residues" evidence="1">
    <location>
        <begin position="260"/>
        <end position="373"/>
    </location>
</feature>